<dbReference type="Gene3D" id="3.40.50.1240">
    <property type="entry name" value="Phosphoglycerate mutase-like"/>
    <property type="match status" value="1"/>
</dbReference>
<gene>
    <name evidence="1" type="ORF">C7448_10569</name>
</gene>
<dbReference type="RefSeq" id="WP_115901494.1">
    <property type="nucleotide sequence ID" value="NZ_QUNS01000005.1"/>
</dbReference>
<keyword evidence="2" id="KW-1185">Reference proteome</keyword>
<dbReference type="AlphaFoldDB" id="A0A3E0HQW7"/>
<accession>A0A3E0HQW7</accession>
<dbReference type="Pfam" id="PF00300">
    <property type="entry name" value="His_Phos_1"/>
    <property type="match status" value="1"/>
</dbReference>
<evidence type="ECO:0000313" key="1">
    <source>
        <dbReference type="EMBL" id="REH48791.1"/>
    </source>
</evidence>
<protein>
    <submittedName>
        <fullName evidence="1">Histidine phosphatase superfamily protein (Branch 1)</fullName>
    </submittedName>
</protein>
<dbReference type="InterPro" id="IPR029033">
    <property type="entry name" value="His_PPase_superfam"/>
</dbReference>
<sequence>MKKYLLACILALGTLISYSQKEVNTTYYLIRHAEKDRTDQTNKNPNLNEIGLQRAEKWKNYFEDIHLDAVYSTNYNRTIQTVTPVAKSKKLDIIIYDPNKMYDDGFKKNTKGKSVLIVGHSNTTPSFTNKILNLKKYNQMDDNDNSSVFVVSVKTSSDKKKTSSERLKID</sequence>
<comment type="caution">
    <text evidence="1">The sequence shown here is derived from an EMBL/GenBank/DDBJ whole genome shotgun (WGS) entry which is preliminary data.</text>
</comment>
<dbReference type="CDD" id="cd07040">
    <property type="entry name" value="HP"/>
    <property type="match status" value="1"/>
</dbReference>
<reference evidence="1 2" key="1">
    <citation type="submission" date="2018-08" db="EMBL/GenBank/DDBJ databases">
        <title>Genomic Encyclopedia of Type Strains, Phase IV (KMG-IV): sequencing the most valuable type-strain genomes for metagenomic binning, comparative biology and taxonomic classification.</title>
        <authorList>
            <person name="Goeker M."/>
        </authorList>
    </citation>
    <scope>NUCLEOTIDE SEQUENCE [LARGE SCALE GENOMIC DNA]</scope>
    <source>
        <strain evidence="1 2">DSM 18841</strain>
    </source>
</reference>
<proteinExistence type="predicted"/>
<dbReference type="Proteomes" id="UP000256884">
    <property type="component" value="Unassembled WGS sequence"/>
</dbReference>
<dbReference type="OrthoDB" id="3296006at2"/>
<evidence type="ECO:0000313" key="2">
    <source>
        <dbReference type="Proteomes" id="UP000256884"/>
    </source>
</evidence>
<organism evidence="1 2">
    <name type="scientific">Tenacibaculum gallaicum</name>
    <dbReference type="NCBI Taxonomy" id="561505"/>
    <lineage>
        <taxon>Bacteria</taxon>
        <taxon>Pseudomonadati</taxon>
        <taxon>Bacteroidota</taxon>
        <taxon>Flavobacteriia</taxon>
        <taxon>Flavobacteriales</taxon>
        <taxon>Flavobacteriaceae</taxon>
        <taxon>Tenacibaculum</taxon>
    </lineage>
</organism>
<dbReference type="InterPro" id="IPR013078">
    <property type="entry name" value="His_Pase_superF_clade-1"/>
</dbReference>
<name>A0A3E0HQW7_9FLAO</name>
<dbReference type="EMBL" id="QUNS01000005">
    <property type="protein sequence ID" value="REH48791.1"/>
    <property type="molecule type" value="Genomic_DNA"/>
</dbReference>
<dbReference type="SUPFAM" id="SSF53254">
    <property type="entry name" value="Phosphoglycerate mutase-like"/>
    <property type="match status" value="1"/>
</dbReference>